<dbReference type="Proteomes" id="UP001596457">
    <property type="component" value="Unassembled WGS sequence"/>
</dbReference>
<dbReference type="InterPro" id="IPR036514">
    <property type="entry name" value="SGNH_hydro_sf"/>
</dbReference>
<comment type="caution">
    <text evidence="3">The sequence shown here is derived from an EMBL/GenBank/DDBJ whole genome shotgun (WGS) entry which is preliminary data.</text>
</comment>
<evidence type="ECO:0000256" key="1">
    <source>
        <dbReference type="ARBA" id="ARBA00022801"/>
    </source>
</evidence>
<gene>
    <name evidence="3" type="ORF">ACFQU0_02805</name>
</gene>
<dbReference type="EMBL" id="JBHTBZ010000007">
    <property type="protein sequence ID" value="MFC7459354.1"/>
    <property type="molecule type" value="Genomic_DNA"/>
</dbReference>
<dbReference type="SUPFAM" id="SSF52266">
    <property type="entry name" value="SGNH hydrolase"/>
    <property type="match status" value="1"/>
</dbReference>
<evidence type="ECO:0000256" key="2">
    <source>
        <dbReference type="SAM" id="SignalP"/>
    </source>
</evidence>
<keyword evidence="1 3" id="KW-0378">Hydrolase</keyword>
<dbReference type="Gene3D" id="3.40.50.1110">
    <property type="entry name" value="SGNH hydrolase"/>
    <property type="match status" value="1"/>
</dbReference>
<feature type="signal peptide" evidence="2">
    <location>
        <begin position="1"/>
        <end position="17"/>
    </location>
</feature>
<feature type="chain" id="PRO_5045418400" evidence="2">
    <location>
        <begin position="18"/>
        <end position="377"/>
    </location>
</feature>
<proteinExistence type="predicted"/>
<keyword evidence="4" id="KW-1185">Reference proteome</keyword>
<evidence type="ECO:0000313" key="3">
    <source>
        <dbReference type="EMBL" id="MFC7459354.1"/>
    </source>
</evidence>
<name>A0ABW2S7V3_9BURK</name>
<dbReference type="InterPro" id="IPR051058">
    <property type="entry name" value="GDSL_Est/Lipase"/>
</dbReference>
<dbReference type="RefSeq" id="WP_382198601.1">
    <property type="nucleotide sequence ID" value="NZ_JBHTBZ010000007.1"/>
</dbReference>
<organism evidence="3 4">
    <name type="scientific">Hydrogenophaga defluvii</name>
    <dbReference type="NCBI Taxonomy" id="249410"/>
    <lineage>
        <taxon>Bacteria</taxon>
        <taxon>Pseudomonadati</taxon>
        <taxon>Pseudomonadota</taxon>
        <taxon>Betaproteobacteria</taxon>
        <taxon>Burkholderiales</taxon>
        <taxon>Comamonadaceae</taxon>
        <taxon>Hydrogenophaga</taxon>
    </lineage>
</organism>
<reference evidence="4" key="1">
    <citation type="journal article" date="2019" name="Int. J. Syst. Evol. Microbiol.">
        <title>The Global Catalogue of Microorganisms (GCM) 10K type strain sequencing project: providing services to taxonomists for standard genome sequencing and annotation.</title>
        <authorList>
            <consortium name="The Broad Institute Genomics Platform"/>
            <consortium name="The Broad Institute Genome Sequencing Center for Infectious Disease"/>
            <person name="Wu L."/>
            <person name="Ma J."/>
        </authorList>
    </citation>
    <scope>NUCLEOTIDE SEQUENCE [LARGE SCALE GENOMIC DNA]</scope>
    <source>
        <strain evidence="4">CCUG 53903</strain>
    </source>
</reference>
<sequence>MKFRLHLAALATALLLAACGGGDPAITSVKVMGDSLADSGTFGLKFTVQGSAGTGAGSTPIWPELVAQELSDADALCAYNRVNPLTQAATVQAGCTNYAVGGGRIHNVGNPQDPRSITLQLQQAAQVHGSYKSTDLLLVDGGGNDAADLAGAYLGATTAQGQVTYRALLISLLPAATVDALLGQLGGPEQAGGTYMQALADTFHDSIKASALDKGASKVVVLNLPDITLTPRFQAVLAGVTQQAGAAAAQQAQGLIRQWIVAFNTRLASRFAGNAQVAVVDFYATLTDQVANPGKYGLTNAVDTACPVVGVGSDGLPSYNFLTCTASALSANLPAGVSGGANWWKTYLYSDSFHPTPYGHELLADAVAAAVRAKNWD</sequence>
<dbReference type="GO" id="GO:0016787">
    <property type="term" value="F:hydrolase activity"/>
    <property type="evidence" value="ECO:0007669"/>
    <property type="project" value="UniProtKB-KW"/>
</dbReference>
<keyword evidence="2" id="KW-0732">Signal</keyword>
<dbReference type="PANTHER" id="PTHR45648:SF22">
    <property type="entry name" value="GDSL LIPASE_ACYLHYDROLASE FAMILY PROTEIN (AFU_ORTHOLOGUE AFUA_4G14700)"/>
    <property type="match status" value="1"/>
</dbReference>
<accession>A0ABW2S7V3</accession>
<protein>
    <submittedName>
        <fullName evidence="3">SGNH/GDSL hydrolase family protein</fullName>
    </submittedName>
</protein>
<evidence type="ECO:0000313" key="4">
    <source>
        <dbReference type="Proteomes" id="UP001596457"/>
    </source>
</evidence>
<dbReference type="PROSITE" id="PS51257">
    <property type="entry name" value="PROKAR_LIPOPROTEIN"/>
    <property type="match status" value="1"/>
</dbReference>
<dbReference type="Pfam" id="PF00657">
    <property type="entry name" value="Lipase_GDSL"/>
    <property type="match status" value="1"/>
</dbReference>
<dbReference type="PANTHER" id="PTHR45648">
    <property type="entry name" value="GDSL LIPASE/ACYLHYDROLASE FAMILY PROTEIN (AFU_ORTHOLOGUE AFUA_4G14700)"/>
    <property type="match status" value="1"/>
</dbReference>
<dbReference type="InterPro" id="IPR001087">
    <property type="entry name" value="GDSL"/>
</dbReference>